<evidence type="ECO:0000256" key="16">
    <source>
        <dbReference type="SAM" id="MobiDB-lite"/>
    </source>
</evidence>
<protein>
    <submittedName>
        <fullName evidence="19">Putative g-protein coupled receptor</fullName>
    </submittedName>
</protein>
<dbReference type="PROSITE" id="PS50262">
    <property type="entry name" value="G_PROTEIN_RECEP_F1_2"/>
    <property type="match status" value="1"/>
</dbReference>
<keyword evidence="6 17" id="KW-0812">Transmembrane</keyword>
<evidence type="ECO:0000256" key="7">
    <source>
        <dbReference type="ARBA" id="ARBA00022989"/>
    </source>
</evidence>
<dbReference type="AlphaFoldDB" id="A0A131XWN8"/>
<dbReference type="EMBL" id="GEFM01005805">
    <property type="protein sequence ID" value="JAP69991.1"/>
    <property type="molecule type" value="mRNA"/>
</dbReference>
<evidence type="ECO:0000256" key="13">
    <source>
        <dbReference type="ARBA" id="ARBA00023180"/>
    </source>
</evidence>
<name>A0A131XWN8_IXORI</name>
<feature type="transmembrane region" description="Helical" evidence="17">
    <location>
        <begin position="232"/>
        <end position="254"/>
    </location>
</feature>
<evidence type="ECO:0000313" key="20">
    <source>
        <dbReference type="EMBL" id="JAR88743.1"/>
    </source>
</evidence>
<reference evidence="19" key="1">
    <citation type="submission" date="2016-02" db="EMBL/GenBank/DDBJ databases">
        <title>RNAseq analyses of the midgut from blood- or serum-fed Ixodes ricinus ticks.</title>
        <authorList>
            <person name="Perner J."/>
            <person name="Provaznik J."/>
            <person name="Schrenkova J."/>
            <person name="Urbanova V."/>
            <person name="Ribeiro J.M."/>
            <person name="Kopacek P."/>
        </authorList>
    </citation>
    <scope>NUCLEOTIDE SEQUENCE</scope>
    <source>
        <tissue evidence="19">Gut</tissue>
    </source>
</reference>
<dbReference type="InterPro" id="IPR017452">
    <property type="entry name" value="GPCR_Rhodpsn_7TM"/>
</dbReference>
<reference evidence="20" key="2">
    <citation type="journal article" date="2018" name="PLoS Negl. Trop. Dis.">
        <title>Sialome diversity of ticks revealed by RNAseq of single tick salivary glands.</title>
        <authorList>
            <person name="Perner J."/>
            <person name="Kropackova S."/>
            <person name="Kopacek P."/>
            <person name="Ribeiro J.M."/>
        </authorList>
    </citation>
    <scope>NUCLEOTIDE SEQUENCE</scope>
    <source>
        <strain evidence="20">Siblings of single egg batch collected in Ceske Budejovice</strain>
        <tissue evidence="20">Salivary glands</tissue>
    </source>
</reference>
<keyword evidence="4" id="KW-0217">Developmental protein</keyword>
<accession>A0A131XWN8</accession>
<evidence type="ECO:0000256" key="1">
    <source>
        <dbReference type="ARBA" id="ARBA00004309"/>
    </source>
</evidence>
<feature type="region of interest" description="Disordered" evidence="16">
    <location>
        <begin position="672"/>
        <end position="726"/>
    </location>
</feature>
<evidence type="ECO:0000256" key="15">
    <source>
        <dbReference type="ARBA" id="ARBA00023273"/>
    </source>
</evidence>
<feature type="transmembrane region" description="Helical" evidence="17">
    <location>
        <begin position="326"/>
        <end position="346"/>
    </location>
</feature>
<dbReference type="EMBL" id="GEGO01006661">
    <property type="protein sequence ID" value="JAR88743.1"/>
    <property type="molecule type" value="Transcribed_RNA"/>
</dbReference>
<feature type="transmembrane region" description="Helical" evidence="17">
    <location>
        <begin position="71"/>
        <end position="95"/>
    </location>
</feature>
<evidence type="ECO:0000256" key="6">
    <source>
        <dbReference type="ARBA" id="ARBA00022692"/>
    </source>
</evidence>
<keyword evidence="11" id="KW-1015">Disulfide bond</keyword>
<organism evidence="19">
    <name type="scientific">Ixodes ricinus</name>
    <name type="common">Common tick</name>
    <name type="synonym">Acarus ricinus</name>
    <dbReference type="NCBI Taxonomy" id="34613"/>
    <lineage>
        <taxon>Eukaryota</taxon>
        <taxon>Metazoa</taxon>
        <taxon>Ecdysozoa</taxon>
        <taxon>Arthropoda</taxon>
        <taxon>Chelicerata</taxon>
        <taxon>Arachnida</taxon>
        <taxon>Acari</taxon>
        <taxon>Parasitiformes</taxon>
        <taxon>Ixodida</taxon>
        <taxon>Ixodoidea</taxon>
        <taxon>Ixodidae</taxon>
        <taxon>Ixodinae</taxon>
        <taxon>Ixodes</taxon>
    </lineage>
</organism>
<proteinExistence type="evidence at transcript level"/>
<evidence type="ECO:0000256" key="9">
    <source>
        <dbReference type="ARBA" id="ARBA00023069"/>
    </source>
</evidence>
<evidence type="ECO:0000256" key="3">
    <source>
        <dbReference type="ARBA" id="ARBA00010663"/>
    </source>
</evidence>
<dbReference type="PANTHER" id="PTHR22752">
    <property type="entry name" value="G PROTEIN-COUPLED RECEPTOR"/>
    <property type="match status" value="1"/>
</dbReference>
<dbReference type="CDD" id="cd00637">
    <property type="entry name" value="7tm_classA_rhodopsin-like"/>
    <property type="match status" value="1"/>
</dbReference>
<keyword evidence="12 19" id="KW-0675">Receptor</keyword>
<evidence type="ECO:0000313" key="19">
    <source>
        <dbReference type="EMBL" id="JAP69991.1"/>
    </source>
</evidence>
<dbReference type="InterPro" id="IPR000276">
    <property type="entry name" value="GPCR_Rhodpsn"/>
</dbReference>
<keyword evidence="15" id="KW-0966">Cell projection</keyword>
<evidence type="ECO:0000256" key="11">
    <source>
        <dbReference type="ARBA" id="ARBA00023157"/>
    </source>
</evidence>
<sequence>MQLHVDRTASSAIQHAALFNNLTARYHPALSNSIQPDDGSSSLRFSPSEANQSPPEDVDQPSSFNYINLEVHYILLLAIMVSSVAVNGLVFVLFYQRPSVRMTSNKFVLNMAIVHLLQTFLILPFVFVSAMFQEWIFGDIWCKIHGAVSVCLTMANVFSILLIAVDRNCAVNSPLHYSMTITKKRTSGLILSTWFFAVLLSIPPLIGVSDIKYQETWSMCTVTWYETDLLTIAYSCVLCVVGFLLPFVRIAWIYTSMFRAARRNSARARLHNINTSSAEMSPPPSAGPDGHPSLYLHRRMAWSKRTSSLSQASSFFGDEWKAVRTGLLVVISFTACFLPFFSMILIEPHKKTRKTALKKLPAIAMLFLFCSSLISPYLYVIRNKATRKHVRKMFTCLRRKPSFFSQRGYHHSNQSPHQERKCSAENMIVPGSTASIRSAASVDFERPLVTHSLYQNKSGDWKIVSVTSDPRRSLPSQSSNVGGILLQQPLRVDDAMQQPYYQHKCGPGLRGAALRNGFYRRASLDSSKMFTTRFPSAIERDPDMSSVRATSAGDRSMSFRVRGRFANREESTETCNTSCSSSYGQDEWGRHFLDQSQRRNSAARRESHGSASAMIANETHPLPGIAQVHHYSGMNTPVATTNYCCRPVLKRGRSFAFDEQELSIAYPPQRISQSGGLRKSYFAGTKNSPKHGSSETTTTTLESSTSTESQDVPTMMSPHATSPPSSYHYPQHFLHHHQTHASVHPSSIPPLHPHTFVPHECQERRDSGFEDTMLGKCDICYTIVDESGSIKAVKFIEQ</sequence>
<dbReference type="SMR" id="A0A131XWN8"/>
<keyword evidence="14" id="KW-0807">Transducer</keyword>
<dbReference type="GO" id="GO:0004930">
    <property type="term" value="F:G protein-coupled receptor activity"/>
    <property type="evidence" value="ECO:0007669"/>
    <property type="project" value="UniProtKB-KW"/>
</dbReference>
<dbReference type="Pfam" id="PF00001">
    <property type="entry name" value="7tm_1"/>
    <property type="match status" value="1"/>
</dbReference>
<dbReference type="SUPFAM" id="SSF81321">
    <property type="entry name" value="Family A G protein-coupled receptor-like"/>
    <property type="match status" value="1"/>
</dbReference>
<dbReference type="Gene3D" id="1.20.1070.10">
    <property type="entry name" value="Rhodopsin 7-helix transmembrane proteins"/>
    <property type="match status" value="1"/>
</dbReference>
<keyword evidence="7 17" id="KW-1133">Transmembrane helix</keyword>
<feature type="compositionally biased region" description="Low complexity" evidence="16">
    <location>
        <begin position="694"/>
        <end position="709"/>
    </location>
</feature>
<keyword evidence="13" id="KW-0325">Glycoprotein</keyword>
<evidence type="ECO:0000256" key="4">
    <source>
        <dbReference type="ARBA" id="ARBA00022473"/>
    </source>
</evidence>
<evidence type="ECO:0000259" key="18">
    <source>
        <dbReference type="PROSITE" id="PS50262"/>
    </source>
</evidence>
<feature type="region of interest" description="Disordered" evidence="16">
    <location>
        <begin position="34"/>
        <end position="59"/>
    </location>
</feature>
<evidence type="ECO:0000256" key="10">
    <source>
        <dbReference type="ARBA" id="ARBA00023136"/>
    </source>
</evidence>
<feature type="transmembrane region" description="Helical" evidence="17">
    <location>
        <begin position="362"/>
        <end position="381"/>
    </location>
</feature>
<keyword evidence="9" id="KW-0969">Cilium</keyword>
<comment type="similarity">
    <text evidence="3">Belongs to the G-protein coupled receptor 1 family.</text>
</comment>
<feature type="domain" description="G-protein coupled receptors family 1 profile" evidence="18">
    <location>
        <begin position="86"/>
        <end position="379"/>
    </location>
</feature>
<feature type="transmembrane region" description="Helical" evidence="17">
    <location>
        <begin position="186"/>
        <end position="206"/>
    </location>
</feature>
<evidence type="ECO:0000256" key="5">
    <source>
        <dbReference type="ARBA" id="ARBA00022475"/>
    </source>
</evidence>
<keyword evidence="8" id="KW-0297">G-protein coupled receptor</keyword>
<evidence type="ECO:0000256" key="2">
    <source>
        <dbReference type="ARBA" id="ARBA00004651"/>
    </source>
</evidence>
<dbReference type="PANTHER" id="PTHR22752:SF10">
    <property type="entry name" value="G-PROTEIN COUPLED RECEPTOR 161"/>
    <property type="match status" value="1"/>
</dbReference>
<keyword evidence="10 17" id="KW-0472">Membrane</keyword>
<keyword evidence="5" id="KW-1003">Cell membrane</keyword>
<feature type="transmembrane region" description="Helical" evidence="17">
    <location>
        <begin position="144"/>
        <end position="165"/>
    </location>
</feature>
<evidence type="ECO:0000256" key="14">
    <source>
        <dbReference type="ARBA" id="ARBA00023224"/>
    </source>
</evidence>
<comment type="subcellular location">
    <subcellularLocation>
        <location evidence="2">Cell membrane</location>
        <topology evidence="2">Multi-pass membrane protein</topology>
    </subcellularLocation>
    <subcellularLocation>
        <location evidence="1">Cell projection</location>
        <location evidence="1">Cilium membrane</location>
    </subcellularLocation>
</comment>
<evidence type="ECO:0000256" key="12">
    <source>
        <dbReference type="ARBA" id="ARBA00023170"/>
    </source>
</evidence>
<evidence type="ECO:0000256" key="17">
    <source>
        <dbReference type="SAM" id="Phobius"/>
    </source>
</evidence>
<feature type="transmembrane region" description="Helical" evidence="17">
    <location>
        <begin position="107"/>
        <end position="132"/>
    </location>
</feature>
<dbReference type="GO" id="GO:0060170">
    <property type="term" value="C:ciliary membrane"/>
    <property type="evidence" value="ECO:0007669"/>
    <property type="project" value="UniProtKB-SubCell"/>
</dbReference>
<evidence type="ECO:0000256" key="8">
    <source>
        <dbReference type="ARBA" id="ARBA00023040"/>
    </source>
</evidence>
<dbReference type="PRINTS" id="PR00237">
    <property type="entry name" value="GPCRRHODOPSN"/>
</dbReference>